<accession>A0AC61PII4</accession>
<dbReference type="Proteomes" id="UP000192328">
    <property type="component" value="Unassembled WGS sequence"/>
</dbReference>
<evidence type="ECO:0000313" key="1">
    <source>
        <dbReference type="EMBL" id="SMC38939.1"/>
    </source>
</evidence>
<reference evidence="1" key="1">
    <citation type="submission" date="2017-04" db="EMBL/GenBank/DDBJ databases">
        <authorList>
            <person name="Varghese N."/>
            <person name="Submissions S."/>
        </authorList>
    </citation>
    <scope>NUCLEOTIDE SEQUENCE</scope>
    <source>
        <strain evidence="1">WTE2008</strain>
    </source>
</reference>
<evidence type="ECO:0000313" key="2">
    <source>
        <dbReference type="Proteomes" id="UP000192328"/>
    </source>
</evidence>
<keyword evidence="2" id="KW-1185">Reference proteome</keyword>
<proteinExistence type="predicted"/>
<organism evidence="1 2">
    <name type="scientific">Aristaeella lactis</name>
    <dbReference type="NCBI Taxonomy" id="3046383"/>
    <lineage>
        <taxon>Bacteria</taxon>
        <taxon>Bacillati</taxon>
        <taxon>Bacillota</taxon>
        <taxon>Clostridia</taxon>
        <taxon>Eubacteriales</taxon>
        <taxon>Aristaeellaceae</taxon>
        <taxon>Aristaeella</taxon>
    </lineage>
</organism>
<dbReference type="EMBL" id="FWXZ01000001">
    <property type="protein sequence ID" value="SMC38939.1"/>
    <property type="molecule type" value="Genomic_DNA"/>
</dbReference>
<name>A0AC61PII4_9FIRM</name>
<sequence>MKKRLAVIIAIILTLIVSSSYAAYNTLPEKMYKQLAIGSGLKGTVSIHAEGEKFNTPFLRTVSGAEFNLRGEISVPENDLYFYLFQDDEGNQSAMSELYRKEGVYYFRSDMVQGKTLVFPTPVQYLESLFPVKGENISPAVFIMNIVSLPENDVKQNWDPVLTKYQNELEMWLAGYTVNAETVKQENGVSALVFSYEIPMSDVNTQIIQLFSELTTDPEVIALLDTVMTQEEKDLYLNNNLLYYYSEALKSIDAESTLKMNKRVSALGEVLGFKLELPLDEKSTGCQMFSMEMTDGNTIYTLKKENEVTVLGLPVQDNNEALSYNKNLWFSRVSSDTDKDNLSVRIEINKTNEAFKTKNAKDEEISNEKNLYKVSIIHDTRYLPEDTDTSKLQEFETINADVEMHYSSKYAQSSGTKLVINASVHQGESVMTVKAEMNTVRNWPFIPFEISNPVYTETDTKTVLAPYLEEWAANARSMLRYMNDETEDTASALNDTAESNPQSENETDGGNEPASEENSESGQE</sequence>
<comment type="caution">
    <text evidence="1">The sequence shown here is derived from an EMBL/GenBank/DDBJ whole genome shotgun (WGS) entry which is preliminary data.</text>
</comment>
<protein>
    <submittedName>
        <fullName evidence="1">Uncharacterized protein</fullName>
    </submittedName>
</protein>
<gene>
    <name evidence="1" type="ORF">SAMN06297397_0533</name>
</gene>